<dbReference type="Pfam" id="PF06949">
    <property type="entry name" value="DUF1292"/>
    <property type="match status" value="1"/>
</dbReference>
<reference evidence="1" key="2">
    <citation type="submission" date="2024-06" db="EMBL/GenBank/DDBJ databases">
        <authorList>
            <person name="Petrova K.O."/>
            <person name="Toshchakov S.V."/>
            <person name="Boltjanskaja Y.V."/>
            <person name="Kevbrin V."/>
        </authorList>
    </citation>
    <scope>NUCLEOTIDE SEQUENCE</scope>
    <source>
        <strain evidence="1">Z-910T</strain>
    </source>
</reference>
<name>A0AAU7VLK7_9FIRM</name>
<dbReference type="InterPro" id="IPR009711">
    <property type="entry name" value="UPF0473"/>
</dbReference>
<sequence>MTYNLKDLKEKHRKNKDTISLTLHNNKEVKCDVLSIFTVKNKEYIAVLPKKSETVLLYRYNERNYSPVLTNIEDSREYALVSHRFMKLNQ</sequence>
<protein>
    <submittedName>
        <fullName evidence="1">DUF1292 domain-containing protein</fullName>
    </submittedName>
</protein>
<proteinExistence type="predicted"/>
<accession>A0AAU7VLK7</accession>
<dbReference type="AlphaFoldDB" id="A0AAU7VLK7"/>
<dbReference type="EMBL" id="CP158367">
    <property type="protein sequence ID" value="XBX74858.1"/>
    <property type="molecule type" value="Genomic_DNA"/>
</dbReference>
<reference evidence="1" key="1">
    <citation type="journal article" date="2013" name="Extremophiles">
        <title>Proteinivorax tanatarense gen. nov., sp. nov., an anaerobic, haloalkaliphilic, proteolytic bacterium isolated from a decaying algal bloom, and proposal of Proteinivoraceae fam. nov.</title>
        <authorList>
            <person name="Kevbrin V."/>
            <person name="Boltyanskaya Y."/>
            <person name="Zhilina T."/>
            <person name="Kolganova T."/>
            <person name="Lavrentjeva E."/>
            <person name="Kuznetsov B."/>
        </authorList>
    </citation>
    <scope>NUCLEOTIDE SEQUENCE</scope>
    <source>
        <strain evidence="1">Z-910T</strain>
    </source>
</reference>
<organism evidence="1">
    <name type="scientific">Proteinivorax tanatarense</name>
    <dbReference type="NCBI Taxonomy" id="1260629"/>
    <lineage>
        <taxon>Bacteria</taxon>
        <taxon>Bacillati</taxon>
        <taxon>Bacillota</taxon>
        <taxon>Clostridia</taxon>
        <taxon>Eubacteriales</taxon>
        <taxon>Proteinivoracaceae</taxon>
        <taxon>Proteinivorax</taxon>
    </lineage>
</organism>
<gene>
    <name evidence="1" type="ORF">PRVXT_002919</name>
</gene>
<evidence type="ECO:0000313" key="1">
    <source>
        <dbReference type="EMBL" id="XBX74858.1"/>
    </source>
</evidence>
<dbReference type="RefSeq" id="WP_350343607.1">
    <property type="nucleotide sequence ID" value="NZ_CP158367.1"/>
</dbReference>